<evidence type="ECO:0000256" key="4">
    <source>
        <dbReference type="ARBA" id="ARBA00022884"/>
    </source>
</evidence>
<name>A0ABX7G4L4_9GAMM</name>
<accession>A0ABX7G4L4</accession>
<dbReference type="CDD" id="cd16331">
    <property type="entry name" value="YjgA-like"/>
    <property type="match status" value="1"/>
</dbReference>
<dbReference type="SUPFAM" id="SSF158710">
    <property type="entry name" value="PSPTO4464-like"/>
    <property type="match status" value="1"/>
</dbReference>
<comment type="subcellular location">
    <subcellularLocation>
        <location evidence="5">Cytoplasm</location>
    </subcellularLocation>
    <text evidence="5">Associates with late stage pre-50S ribosomal subunits.</text>
</comment>
<comment type="similarity">
    <text evidence="5">Belongs to the DarP family.</text>
</comment>
<evidence type="ECO:0000256" key="1">
    <source>
        <dbReference type="ARBA" id="ARBA00022490"/>
    </source>
</evidence>
<comment type="function">
    <text evidence="5">Member of a network of 50S ribosomal subunit biogenesis factors which assembles along the 30S-50S interface, preventing incorrect 23S rRNA structures from forming. Promotes peptidyl transferase center (PTC) maturation.</text>
</comment>
<sequence length="182" mass="20563">MNVVGDPENFKQPYDDDENYVSKSSIKRESHAAQDLGKRLLGLSKSQLEKLDLEEDLLDALAAAKKIKPNSEALRRQIQFIGKLMRNLDTEAIVASLDKLANKNNNQAARQHVLEKIRDRLLAEGDSEIQALVEEHPAFDRQKLRQMVRATAKEVSKDAEKGLESKAAKELLKYLRDNTPES</sequence>
<dbReference type="PANTHER" id="PTHR38101:SF1">
    <property type="entry name" value="UPF0307 PROTEIN YJGA"/>
    <property type="match status" value="1"/>
</dbReference>
<proteinExistence type="inferred from homology"/>
<evidence type="ECO:0000256" key="2">
    <source>
        <dbReference type="ARBA" id="ARBA00022517"/>
    </source>
</evidence>
<dbReference type="Proteomes" id="UP000596252">
    <property type="component" value="Chromosome"/>
</dbReference>
<gene>
    <name evidence="5" type="primary">darP</name>
    <name evidence="7" type="ORF">JQC75_02305</name>
</gene>
<dbReference type="Gene3D" id="1.10.60.30">
    <property type="entry name" value="PSPTO4464-like domains"/>
    <property type="match status" value="2"/>
</dbReference>
<keyword evidence="4 5" id="KW-0694">RNA-binding</keyword>
<evidence type="ECO:0000313" key="7">
    <source>
        <dbReference type="EMBL" id="QRH02279.1"/>
    </source>
</evidence>
<dbReference type="InterPro" id="IPR023153">
    <property type="entry name" value="DarP_sf"/>
</dbReference>
<dbReference type="NCBIfam" id="NF003593">
    <property type="entry name" value="PRK05255.1-1"/>
    <property type="match status" value="1"/>
</dbReference>
<dbReference type="Pfam" id="PF04751">
    <property type="entry name" value="DarP"/>
    <property type="match status" value="1"/>
</dbReference>
<feature type="region of interest" description="Disordered" evidence="6">
    <location>
        <begin position="1"/>
        <end position="28"/>
    </location>
</feature>
<dbReference type="HAMAP" id="MF_00765">
    <property type="entry name" value="DarP"/>
    <property type="match status" value="1"/>
</dbReference>
<dbReference type="EMBL" id="CP069213">
    <property type="protein sequence ID" value="QRH02279.1"/>
    <property type="molecule type" value="Genomic_DNA"/>
</dbReference>
<dbReference type="InterPro" id="IPR006839">
    <property type="entry name" value="DarP"/>
</dbReference>
<keyword evidence="8" id="KW-1185">Reference proteome</keyword>
<keyword evidence="3 5" id="KW-0699">rRNA-binding</keyword>
<keyword evidence="2 5" id="KW-0690">Ribosome biogenesis</keyword>
<dbReference type="RefSeq" id="WP_203325896.1">
    <property type="nucleotide sequence ID" value="NZ_CP069213.1"/>
</dbReference>
<keyword evidence="1 5" id="KW-0963">Cytoplasm</keyword>
<evidence type="ECO:0000313" key="8">
    <source>
        <dbReference type="Proteomes" id="UP000596252"/>
    </source>
</evidence>
<evidence type="ECO:0000256" key="5">
    <source>
        <dbReference type="HAMAP-Rule" id="MF_00765"/>
    </source>
</evidence>
<evidence type="ECO:0000256" key="6">
    <source>
        <dbReference type="SAM" id="MobiDB-lite"/>
    </source>
</evidence>
<organism evidence="7 8">
    <name type="scientific">Shewanella litorisediminis</name>
    <dbReference type="NCBI Taxonomy" id="1173586"/>
    <lineage>
        <taxon>Bacteria</taxon>
        <taxon>Pseudomonadati</taxon>
        <taxon>Pseudomonadota</taxon>
        <taxon>Gammaproteobacteria</taxon>
        <taxon>Alteromonadales</taxon>
        <taxon>Shewanellaceae</taxon>
        <taxon>Shewanella</taxon>
    </lineage>
</organism>
<dbReference type="PANTHER" id="PTHR38101">
    <property type="entry name" value="UPF0307 PROTEIN YJGA"/>
    <property type="match status" value="1"/>
</dbReference>
<evidence type="ECO:0000256" key="3">
    <source>
        <dbReference type="ARBA" id="ARBA00022730"/>
    </source>
</evidence>
<protein>
    <recommendedName>
        <fullName evidence="5">Dual-action ribosomal maturation protein DarP</fullName>
    </recommendedName>
    <alternativeName>
        <fullName evidence="5">Large ribosomal subunit assembly factor DarP</fullName>
    </alternativeName>
</protein>
<dbReference type="PIRSF" id="PIRSF016183">
    <property type="entry name" value="UCP016183"/>
    <property type="match status" value="1"/>
</dbReference>
<reference evidence="7 8" key="1">
    <citation type="journal article" date="2012" name="Antonie Van Leeuwenhoek">
        <title>Shewanella litorisediminis sp. nov., a gammaproteobacterium isolated from a tidal flat sediment.</title>
        <authorList>
            <person name="Lee M.H."/>
            <person name="Yoon J.H."/>
        </authorList>
    </citation>
    <scope>NUCLEOTIDE SEQUENCE [LARGE SCALE GENOMIC DNA]</scope>
    <source>
        <strain evidence="7 8">SMK1-12</strain>
    </source>
</reference>